<comment type="similarity">
    <text evidence="3">Belongs to the histone H3 family.</text>
</comment>
<dbReference type="GO" id="GO:0005634">
    <property type="term" value="C:nucleus"/>
    <property type="evidence" value="ECO:0007669"/>
    <property type="project" value="UniProtKB-SubCell"/>
</dbReference>
<dbReference type="InterPro" id="IPR009072">
    <property type="entry name" value="Histone-fold"/>
</dbReference>
<dbReference type="GO" id="GO:0046982">
    <property type="term" value="F:protein heterodimerization activity"/>
    <property type="evidence" value="ECO:0007669"/>
    <property type="project" value="InterPro"/>
</dbReference>
<dbReference type="GO" id="GO:0030527">
    <property type="term" value="F:structural constituent of chromatin"/>
    <property type="evidence" value="ECO:0007669"/>
    <property type="project" value="InterPro"/>
</dbReference>
<evidence type="ECO:0000313" key="10">
    <source>
        <dbReference type="EMBL" id="CEK52007.1"/>
    </source>
</evidence>
<dbReference type="SMART" id="SM00428">
    <property type="entry name" value="H3"/>
    <property type="match status" value="1"/>
</dbReference>
<feature type="compositionally biased region" description="Basic residues" evidence="8">
    <location>
        <begin position="1"/>
        <end position="11"/>
    </location>
</feature>
<dbReference type="InterPro" id="IPR000164">
    <property type="entry name" value="Histone_H3/CENP-A"/>
</dbReference>
<feature type="compositionally biased region" description="Basic and acidic residues" evidence="8">
    <location>
        <begin position="23"/>
        <end position="41"/>
    </location>
</feature>
<proteinExistence type="inferred from homology"/>
<evidence type="ECO:0000256" key="2">
    <source>
        <dbReference type="ARBA" id="ARBA00004286"/>
    </source>
</evidence>
<organism evidence="10">
    <name type="scientific">Arion vulgaris</name>
    <dbReference type="NCBI Taxonomy" id="1028688"/>
    <lineage>
        <taxon>Eukaryota</taxon>
        <taxon>Metazoa</taxon>
        <taxon>Spiralia</taxon>
        <taxon>Lophotrochozoa</taxon>
        <taxon>Mollusca</taxon>
        <taxon>Gastropoda</taxon>
        <taxon>Heterobranchia</taxon>
        <taxon>Euthyneura</taxon>
        <taxon>Panpulmonata</taxon>
        <taxon>Eupulmonata</taxon>
        <taxon>Stylommatophora</taxon>
        <taxon>Helicina</taxon>
        <taxon>Arionoidea</taxon>
        <taxon>Arionidae</taxon>
        <taxon>Arion</taxon>
    </lineage>
</organism>
<dbReference type="SUPFAM" id="SSF47113">
    <property type="entry name" value="Histone-fold"/>
    <property type="match status" value="1"/>
</dbReference>
<dbReference type="Gene3D" id="1.10.20.10">
    <property type="entry name" value="Histone, subunit A"/>
    <property type="match status" value="1"/>
</dbReference>
<feature type="compositionally biased region" description="Basic residues" evidence="8">
    <location>
        <begin position="42"/>
        <end position="55"/>
    </location>
</feature>
<dbReference type="PROSITE" id="PS00959">
    <property type="entry name" value="HISTONE_H3_2"/>
    <property type="match status" value="1"/>
</dbReference>
<reference evidence="10" key="1">
    <citation type="submission" date="2014-12" db="EMBL/GenBank/DDBJ databases">
        <title>Insight into the proteome of Arion vulgaris.</title>
        <authorList>
            <person name="Aradska J."/>
            <person name="Bulat T."/>
            <person name="Smidak R."/>
            <person name="Sarate P."/>
            <person name="Gangsoo J."/>
            <person name="Sialana F."/>
            <person name="Bilban M."/>
            <person name="Lubec G."/>
        </authorList>
    </citation>
    <scope>NUCLEOTIDE SEQUENCE</scope>
    <source>
        <tissue evidence="10">Skin</tissue>
    </source>
</reference>
<accession>A0A0B6Y6R1</accession>
<keyword evidence="6" id="KW-0539">Nucleus</keyword>
<dbReference type="Pfam" id="PF00125">
    <property type="entry name" value="Histone"/>
    <property type="match status" value="1"/>
</dbReference>
<dbReference type="PANTHER" id="PTHR45810">
    <property type="entry name" value="HISTONE H3.2"/>
    <property type="match status" value="1"/>
</dbReference>
<evidence type="ECO:0000256" key="1">
    <source>
        <dbReference type="ARBA" id="ARBA00004123"/>
    </source>
</evidence>
<evidence type="ECO:0000256" key="5">
    <source>
        <dbReference type="ARBA" id="ARBA00023125"/>
    </source>
</evidence>
<name>A0A0B6Y6R1_9EUPU</name>
<evidence type="ECO:0000256" key="7">
    <source>
        <dbReference type="ARBA" id="ARBA00023269"/>
    </source>
</evidence>
<evidence type="ECO:0000256" key="6">
    <source>
        <dbReference type="ARBA" id="ARBA00023242"/>
    </source>
</evidence>
<evidence type="ECO:0000259" key="9">
    <source>
        <dbReference type="Pfam" id="PF00125"/>
    </source>
</evidence>
<keyword evidence="4" id="KW-0158">Chromosome</keyword>
<evidence type="ECO:0000256" key="8">
    <source>
        <dbReference type="SAM" id="MobiDB-lite"/>
    </source>
</evidence>
<sequence length="160" mass="18640">MPRKGRRKTPSPKKNAGQSRIEQASKRNDYTHQETRRESQGRIRRSPTTKVRKRLRPGTKALQEIRKYQKSTELLIRKLPFSRLVKEIGTKVRLNAVTGLLWQSSAILALQEACEAYMTRLFEESNHCCLHAKRVTLQPKDLWLALRISGYYDIPMSYSL</sequence>
<protein>
    <recommendedName>
        <fullName evidence="9">Core Histone H2A/H2B/H3 domain-containing protein</fullName>
    </recommendedName>
</protein>
<dbReference type="CDD" id="cd22911">
    <property type="entry name" value="HFD_H3"/>
    <property type="match status" value="1"/>
</dbReference>
<comment type="subcellular location">
    <subcellularLocation>
        <location evidence="2">Chromosome</location>
    </subcellularLocation>
    <subcellularLocation>
        <location evidence="1">Nucleus</location>
    </subcellularLocation>
</comment>
<dbReference type="GO" id="GO:0000786">
    <property type="term" value="C:nucleosome"/>
    <property type="evidence" value="ECO:0007669"/>
    <property type="project" value="UniProtKB-KW"/>
</dbReference>
<evidence type="ECO:0000256" key="3">
    <source>
        <dbReference type="ARBA" id="ARBA00010343"/>
    </source>
</evidence>
<keyword evidence="5" id="KW-0238">DNA-binding</keyword>
<dbReference type="InterPro" id="IPR007125">
    <property type="entry name" value="H2A/H2B/H3"/>
</dbReference>
<dbReference type="FunFam" id="1.10.20.10:FF:000085">
    <property type="entry name" value="Histone H3.2"/>
    <property type="match status" value="1"/>
</dbReference>
<feature type="domain" description="Core Histone H2A/H2B/H3" evidence="9">
    <location>
        <begin position="57"/>
        <end position="148"/>
    </location>
</feature>
<dbReference type="EMBL" id="HACG01005142">
    <property type="protein sequence ID" value="CEK52007.1"/>
    <property type="molecule type" value="Transcribed_RNA"/>
</dbReference>
<dbReference type="AlphaFoldDB" id="A0A0B6Y6R1"/>
<dbReference type="PANTHER" id="PTHR45810:SF17">
    <property type="entry name" value="HISTONE H3-LIKE CENTROMERIC PROTEIN A"/>
    <property type="match status" value="1"/>
</dbReference>
<evidence type="ECO:0000256" key="4">
    <source>
        <dbReference type="ARBA" id="ARBA00022454"/>
    </source>
</evidence>
<dbReference type="GO" id="GO:0003677">
    <property type="term" value="F:DNA binding"/>
    <property type="evidence" value="ECO:0007669"/>
    <property type="project" value="UniProtKB-KW"/>
</dbReference>
<keyword evidence="7" id="KW-0544">Nucleosome core</keyword>
<dbReference type="PRINTS" id="PR00622">
    <property type="entry name" value="HISTONEH3"/>
</dbReference>
<feature type="region of interest" description="Disordered" evidence="8">
    <location>
        <begin position="1"/>
        <end position="55"/>
    </location>
</feature>
<gene>
    <name evidence="10" type="primary">ORF15132</name>
</gene>